<keyword evidence="5" id="KW-1185">Reference proteome</keyword>
<evidence type="ECO:0000259" key="3">
    <source>
        <dbReference type="Pfam" id="PF13464"/>
    </source>
</evidence>
<gene>
    <name evidence="4" type="ORF">ACFOEK_04250</name>
</gene>
<dbReference type="EMBL" id="JBHRSZ010000002">
    <property type="protein sequence ID" value="MFC3150228.1"/>
    <property type="molecule type" value="Genomic_DNA"/>
</dbReference>
<dbReference type="Pfam" id="PF13413">
    <property type="entry name" value="HTH_25"/>
    <property type="match status" value="1"/>
</dbReference>
<evidence type="ECO:0000256" key="1">
    <source>
        <dbReference type="SAM" id="MobiDB-lite"/>
    </source>
</evidence>
<dbReference type="RefSeq" id="WP_386716644.1">
    <property type="nucleotide sequence ID" value="NZ_JBHRSZ010000002.1"/>
</dbReference>
<feature type="transmembrane region" description="Helical" evidence="2">
    <location>
        <begin position="112"/>
        <end position="133"/>
    </location>
</feature>
<name>A0ABV7H8I8_9GAMM</name>
<dbReference type="PANTHER" id="PTHR34475:SF1">
    <property type="entry name" value="CYTOSKELETON PROTEIN RODZ"/>
    <property type="match status" value="1"/>
</dbReference>
<dbReference type="InterPro" id="IPR001387">
    <property type="entry name" value="Cro/C1-type_HTH"/>
</dbReference>
<keyword evidence="2" id="KW-1133">Transmembrane helix</keyword>
<evidence type="ECO:0000313" key="4">
    <source>
        <dbReference type="EMBL" id="MFC3150228.1"/>
    </source>
</evidence>
<proteinExistence type="predicted"/>
<evidence type="ECO:0000313" key="5">
    <source>
        <dbReference type="Proteomes" id="UP001595476"/>
    </source>
</evidence>
<keyword evidence="2" id="KW-0472">Membrane</keyword>
<sequence>MTDQSLHEVGHKSSLPVGKILASARSEQGMTTDMVAARLCLTEGYIKALEAGQYETLPGDTFIRGYLRNYADIVGLNGEELVRIYIEQQNSAREAEALEASQRQKSSGSNKLPILGLAIVILVVIAVVIGLGMEEGKNSQSDSTSTATEPEISSSEAENVQSVEANSSLDVVEETTPESRLDEEQPSDPVTSDESEVTEEMSVNEQPEQDMLESVSEIEADSEDLQAEEQVLADVKEELSFTFTGDCWYQVVDSTGAKLAERTKSAGDTSSVEGIPPFTITLGDTTAVELMFQGQSVDLSPYFERKSARFKVGG</sequence>
<dbReference type="Gene3D" id="1.10.260.40">
    <property type="entry name" value="lambda repressor-like DNA-binding domains"/>
    <property type="match status" value="1"/>
</dbReference>
<accession>A0ABV7H8I8</accession>
<dbReference type="Pfam" id="PF13464">
    <property type="entry name" value="RodZ_C"/>
    <property type="match status" value="1"/>
</dbReference>
<dbReference type="CDD" id="cd00093">
    <property type="entry name" value="HTH_XRE"/>
    <property type="match status" value="1"/>
</dbReference>
<dbReference type="InterPro" id="IPR025194">
    <property type="entry name" value="RodZ-like_C"/>
</dbReference>
<dbReference type="InterPro" id="IPR050400">
    <property type="entry name" value="Bact_Cytoskel_RodZ"/>
</dbReference>
<evidence type="ECO:0000256" key="2">
    <source>
        <dbReference type="SAM" id="Phobius"/>
    </source>
</evidence>
<keyword evidence="2" id="KW-0812">Transmembrane</keyword>
<organism evidence="4 5">
    <name type="scientific">Litoribrevibacter euphylliae</name>
    <dbReference type="NCBI Taxonomy" id="1834034"/>
    <lineage>
        <taxon>Bacteria</taxon>
        <taxon>Pseudomonadati</taxon>
        <taxon>Pseudomonadota</taxon>
        <taxon>Gammaproteobacteria</taxon>
        <taxon>Oceanospirillales</taxon>
        <taxon>Oceanospirillaceae</taxon>
        <taxon>Litoribrevibacter</taxon>
    </lineage>
</organism>
<feature type="region of interest" description="Disordered" evidence="1">
    <location>
        <begin position="135"/>
        <end position="208"/>
    </location>
</feature>
<feature type="domain" description="Cytoskeleton protein RodZ-like C-terminal" evidence="3">
    <location>
        <begin position="241"/>
        <end position="311"/>
    </location>
</feature>
<feature type="compositionally biased region" description="Polar residues" evidence="1">
    <location>
        <begin position="138"/>
        <end position="169"/>
    </location>
</feature>
<protein>
    <submittedName>
        <fullName evidence="4">RodZ domain-containing protein</fullName>
    </submittedName>
</protein>
<reference evidence="5" key="1">
    <citation type="journal article" date="2019" name="Int. J. Syst. Evol. Microbiol.">
        <title>The Global Catalogue of Microorganisms (GCM) 10K type strain sequencing project: providing services to taxonomists for standard genome sequencing and annotation.</title>
        <authorList>
            <consortium name="The Broad Institute Genomics Platform"/>
            <consortium name="The Broad Institute Genome Sequencing Center for Infectious Disease"/>
            <person name="Wu L."/>
            <person name="Ma J."/>
        </authorList>
    </citation>
    <scope>NUCLEOTIDE SEQUENCE [LARGE SCALE GENOMIC DNA]</scope>
    <source>
        <strain evidence="5">KCTC 52438</strain>
    </source>
</reference>
<dbReference type="PANTHER" id="PTHR34475">
    <property type="match status" value="1"/>
</dbReference>
<comment type="caution">
    <text evidence="4">The sequence shown here is derived from an EMBL/GenBank/DDBJ whole genome shotgun (WGS) entry which is preliminary data.</text>
</comment>
<dbReference type="Proteomes" id="UP001595476">
    <property type="component" value="Unassembled WGS sequence"/>
</dbReference>
<dbReference type="InterPro" id="IPR010982">
    <property type="entry name" value="Lambda_DNA-bd_dom_sf"/>
</dbReference>